<evidence type="ECO:0000313" key="2">
    <source>
        <dbReference type="EMBL" id="RFC67606.1"/>
    </source>
</evidence>
<evidence type="ECO:0008006" key="4">
    <source>
        <dbReference type="Google" id="ProtNLM"/>
    </source>
</evidence>
<protein>
    <recommendedName>
        <fullName evidence="4">Lipoprotein</fullName>
    </recommendedName>
</protein>
<comment type="caution">
    <text evidence="2">The sequence shown here is derived from an EMBL/GenBank/DDBJ whole genome shotgun (WGS) entry which is preliminary data.</text>
</comment>
<dbReference type="EMBL" id="QURN01000007">
    <property type="protein sequence ID" value="RFC67606.1"/>
    <property type="molecule type" value="Genomic_DNA"/>
</dbReference>
<proteinExistence type="predicted"/>
<dbReference type="AlphaFoldDB" id="A0A371XEG2"/>
<feature type="signal peptide" evidence="1">
    <location>
        <begin position="1"/>
        <end position="20"/>
    </location>
</feature>
<keyword evidence="1" id="KW-0732">Signal</keyword>
<feature type="chain" id="PRO_5017084978" description="Lipoprotein" evidence="1">
    <location>
        <begin position="21"/>
        <end position="159"/>
    </location>
</feature>
<dbReference type="RefSeq" id="WP_116624040.1">
    <property type="nucleotide sequence ID" value="NZ_QURN01000007.1"/>
</dbReference>
<keyword evidence="3" id="KW-1185">Reference proteome</keyword>
<name>A0A371XEG2_9HYPH</name>
<accession>A0A371XEG2</accession>
<reference evidence="3" key="1">
    <citation type="submission" date="2018-08" db="EMBL/GenBank/DDBJ databases">
        <authorList>
            <person name="Im W.T."/>
        </authorList>
    </citation>
    <scope>NUCLEOTIDE SEQUENCE [LARGE SCALE GENOMIC DNA]</scope>
    <source>
        <strain evidence="3">LA-28</strain>
    </source>
</reference>
<evidence type="ECO:0000256" key="1">
    <source>
        <dbReference type="SAM" id="SignalP"/>
    </source>
</evidence>
<evidence type="ECO:0000313" key="3">
    <source>
        <dbReference type="Proteomes" id="UP000262379"/>
    </source>
</evidence>
<dbReference type="PROSITE" id="PS51257">
    <property type="entry name" value="PROKAR_LIPOPROTEIN"/>
    <property type="match status" value="1"/>
</dbReference>
<sequence length="159" mass="17161">MNRILALFAAVSVLSGCSTTGNPVASTSDSTGFNARPTAKEFVVKNDSGGYVVAYAMRVAQLKQDKKTLRFAGRCDSACTMYLGLPRNKVCVEPGAYFRFHRPMARSSATVAAATDFLMRSYPGWVRQWIAANGGLTSSLKTMNYNYASKYLPTCGVAA</sequence>
<organism evidence="2 3">
    <name type="scientific">Mesorhizobium denitrificans</name>
    <dbReference type="NCBI Taxonomy" id="2294114"/>
    <lineage>
        <taxon>Bacteria</taxon>
        <taxon>Pseudomonadati</taxon>
        <taxon>Pseudomonadota</taxon>
        <taxon>Alphaproteobacteria</taxon>
        <taxon>Hyphomicrobiales</taxon>
        <taxon>Phyllobacteriaceae</taxon>
        <taxon>Mesorhizobium</taxon>
    </lineage>
</organism>
<dbReference type="Proteomes" id="UP000262379">
    <property type="component" value="Unassembled WGS sequence"/>
</dbReference>
<gene>
    <name evidence="2" type="ORF">DY251_11580</name>
</gene>